<dbReference type="Gene3D" id="3.30.43.10">
    <property type="entry name" value="Uridine Diphospho-n-acetylenolpyruvylglucosamine Reductase, domain 2"/>
    <property type="match status" value="1"/>
</dbReference>
<feature type="domain" description="FAD-binding PCMH-type" evidence="6">
    <location>
        <begin position="93"/>
        <end position="265"/>
    </location>
</feature>
<dbReference type="GO" id="GO:0016491">
    <property type="term" value="F:oxidoreductase activity"/>
    <property type="evidence" value="ECO:0007669"/>
    <property type="project" value="UniProtKB-KW"/>
</dbReference>
<comment type="similarity">
    <text evidence="2">Belongs to the oxygen-dependent FAD-linked oxidoreductase family.</text>
</comment>
<dbReference type="Gene3D" id="3.30.465.10">
    <property type="match status" value="1"/>
</dbReference>
<dbReference type="InterPro" id="IPR016166">
    <property type="entry name" value="FAD-bd_PCMH"/>
</dbReference>
<dbReference type="PANTHER" id="PTHR42973:SF39">
    <property type="entry name" value="FAD-BINDING PCMH-TYPE DOMAIN-CONTAINING PROTEIN"/>
    <property type="match status" value="1"/>
</dbReference>
<dbReference type="GO" id="GO:0071949">
    <property type="term" value="F:FAD binding"/>
    <property type="evidence" value="ECO:0007669"/>
    <property type="project" value="InterPro"/>
</dbReference>
<reference evidence="7 8" key="1">
    <citation type="submission" date="2024-02" db="EMBL/GenBank/DDBJ databases">
        <title>A novel Wenzhouxiangellaceae bacterium, isolated from coastal sediments.</title>
        <authorList>
            <person name="Du Z.-J."/>
            <person name="Ye Y.-Q."/>
            <person name="Zhang X.-Y."/>
        </authorList>
    </citation>
    <scope>NUCLEOTIDE SEQUENCE [LARGE SCALE GENOMIC DNA]</scope>
    <source>
        <strain evidence="7 8">CH-27</strain>
    </source>
</reference>
<evidence type="ECO:0000256" key="4">
    <source>
        <dbReference type="ARBA" id="ARBA00022827"/>
    </source>
</evidence>
<gene>
    <name evidence="7" type="ORF">V3330_05220</name>
</gene>
<dbReference type="InterPro" id="IPR050416">
    <property type="entry name" value="FAD-linked_Oxidoreductase"/>
</dbReference>
<protein>
    <submittedName>
        <fullName evidence="7">FAD-binding oxidoreductase</fullName>
    </submittedName>
</protein>
<dbReference type="Gene3D" id="3.40.462.20">
    <property type="match status" value="1"/>
</dbReference>
<dbReference type="PROSITE" id="PS51387">
    <property type="entry name" value="FAD_PCMH"/>
    <property type="match status" value="1"/>
</dbReference>
<evidence type="ECO:0000313" key="7">
    <source>
        <dbReference type="EMBL" id="MEJ8567017.1"/>
    </source>
</evidence>
<comment type="caution">
    <text evidence="7">The sequence shown here is derived from an EMBL/GenBank/DDBJ whole genome shotgun (WGS) entry which is preliminary data.</text>
</comment>
<dbReference type="SUPFAM" id="SSF56176">
    <property type="entry name" value="FAD-binding/transporter-associated domain-like"/>
    <property type="match status" value="1"/>
</dbReference>
<dbReference type="InterPro" id="IPR016169">
    <property type="entry name" value="FAD-bd_PCMH_sub2"/>
</dbReference>
<dbReference type="AlphaFoldDB" id="A0AAW9R7D5"/>
<dbReference type="InterPro" id="IPR006094">
    <property type="entry name" value="Oxid_FAD_bind_N"/>
</dbReference>
<keyword evidence="3" id="KW-0285">Flavoprotein</keyword>
<dbReference type="InterPro" id="IPR006093">
    <property type="entry name" value="Oxy_OxRdtase_FAD_BS"/>
</dbReference>
<organism evidence="7 8">
    <name type="scientific">Elongatibacter sediminis</name>
    <dbReference type="NCBI Taxonomy" id="3119006"/>
    <lineage>
        <taxon>Bacteria</taxon>
        <taxon>Pseudomonadati</taxon>
        <taxon>Pseudomonadota</taxon>
        <taxon>Gammaproteobacteria</taxon>
        <taxon>Chromatiales</taxon>
        <taxon>Wenzhouxiangellaceae</taxon>
        <taxon>Elongatibacter</taxon>
    </lineage>
</organism>
<keyword evidence="4" id="KW-0274">FAD</keyword>
<name>A0AAW9R7D5_9GAMM</name>
<dbReference type="EMBL" id="JAZHOG010000003">
    <property type="protein sequence ID" value="MEJ8567017.1"/>
    <property type="molecule type" value="Genomic_DNA"/>
</dbReference>
<dbReference type="Proteomes" id="UP001359886">
    <property type="component" value="Unassembled WGS sequence"/>
</dbReference>
<dbReference type="InterPro" id="IPR016167">
    <property type="entry name" value="FAD-bd_PCMH_sub1"/>
</dbReference>
<evidence type="ECO:0000313" key="8">
    <source>
        <dbReference type="Proteomes" id="UP001359886"/>
    </source>
</evidence>
<dbReference type="PROSITE" id="PS00862">
    <property type="entry name" value="OX2_COVAL_FAD"/>
    <property type="match status" value="1"/>
</dbReference>
<proteinExistence type="inferred from homology"/>
<evidence type="ECO:0000256" key="3">
    <source>
        <dbReference type="ARBA" id="ARBA00022630"/>
    </source>
</evidence>
<keyword evidence="8" id="KW-1185">Reference proteome</keyword>
<dbReference type="Pfam" id="PF01565">
    <property type="entry name" value="FAD_binding_4"/>
    <property type="match status" value="1"/>
</dbReference>
<evidence type="ECO:0000259" key="6">
    <source>
        <dbReference type="PROSITE" id="PS51387"/>
    </source>
</evidence>
<dbReference type="PANTHER" id="PTHR42973">
    <property type="entry name" value="BINDING OXIDOREDUCTASE, PUTATIVE (AFU_ORTHOLOGUE AFUA_1G17690)-RELATED"/>
    <property type="match status" value="1"/>
</dbReference>
<comment type="cofactor">
    <cofactor evidence="1">
        <name>FAD</name>
        <dbReference type="ChEBI" id="CHEBI:57692"/>
    </cofactor>
</comment>
<evidence type="ECO:0000256" key="5">
    <source>
        <dbReference type="ARBA" id="ARBA00023002"/>
    </source>
</evidence>
<sequence>MKKDAKRMNDSCVPRDRQPGVDLERRRLVTATGQALAVGATLPFSTRLLAVGALPSSREIDAFRGEIQGTVVLRDAPNYEPWRRSMAWNYRKFGRYPDMIVQAEGEDDVVATIAFAKRHHLPIKVRSGGHSWSGCYMRDSGILLDISHLRSVEIDTETRTAVIGPGVLGRDLNERLRQVGLAFPTAHCGMVPLSGFLMGGGLGLNGNKWGGMSVFNIKAVDLITADGEKLHANEEQNAELFWAVRGGGPGLFCVVTRFYLQCHPLPAAITTDTLIFPYSELIGTVAMMEEIGPAVDPALEMLTVVVPASPELAKKCGAEECRHVVVLSAMAFADTADEADSILAPIRRHPQSGNAIEKFLGHASSLEILYQENEGPFPQRRARADNIYTNEPVEAAKVVRQHMPAAPSAGNTPVFLYKGELEFPEAAYSSTGKCYLAGYAQWDHAADDPANQAWLRDLFDDLQPLASGYYINEFDRETRSDITHRCFAPENWKRLQELRGKFDPEGVFHDFLRV</sequence>
<dbReference type="RefSeq" id="WP_354694337.1">
    <property type="nucleotide sequence ID" value="NZ_JAZHOG010000003.1"/>
</dbReference>
<evidence type="ECO:0000256" key="1">
    <source>
        <dbReference type="ARBA" id="ARBA00001974"/>
    </source>
</evidence>
<dbReference type="InterPro" id="IPR036318">
    <property type="entry name" value="FAD-bd_PCMH-like_sf"/>
</dbReference>
<evidence type="ECO:0000256" key="2">
    <source>
        <dbReference type="ARBA" id="ARBA00005466"/>
    </source>
</evidence>
<keyword evidence="5" id="KW-0560">Oxidoreductase</keyword>
<accession>A0AAW9R7D5</accession>